<comment type="caution">
    <text evidence="4">The sequence shown here is derived from an EMBL/GenBank/DDBJ whole genome shotgun (WGS) entry which is preliminary data.</text>
</comment>
<evidence type="ECO:0000256" key="3">
    <source>
        <dbReference type="ARBA" id="ARBA00022842"/>
    </source>
</evidence>
<dbReference type="Proteomes" id="UP000662074">
    <property type="component" value="Unassembled WGS sequence"/>
</dbReference>
<reference evidence="4" key="1">
    <citation type="journal article" date="2014" name="Int. J. Syst. Evol. Microbiol.">
        <title>Complete genome sequence of Corynebacterium casei LMG S-19264T (=DSM 44701T), isolated from a smear-ripened cheese.</title>
        <authorList>
            <consortium name="US DOE Joint Genome Institute (JGI-PGF)"/>
            <person name="Walter F."/>
            <person name="Albersmeier A."/>
            <person name="Kalinowski J."/>
            <person name="Ruckert C."/>
        </authorList>
    </citation>
    <scope>NUCLEOTIDE SEQUENCE</scope>
    <source>
        <strain evidence="4">CCM 8711</strain>
    </source>
</reference>
<dbReference type="Gene3D" id="3.40.50.1000">
    <property type="entry name" value="HAD superfamily/HAD-like"/>
    <property type="match status" value="1"/>
</dbReference>
<organism evidence="4 5">
    <name type="scientific">Mucilaginibacter galii</name>
    <dbReference type="NCBI Taxonomy" id="2005073"/>
    <lineage>
        <taxon>Bacteria</taxon>
        <taxon>Pseudomonadati</taxon>
        <taxon>Bacteroidota</taxon>
        <taxon>Sphingobacteriia</taxon>
        <taxon>Sphingobacteriales</taxon>
        <taxon>Sphingobacteriaceae</taxon>
        <taxon>Mucilaginibacter</taxon>
    </lineage>
</organism>
<dbReference type="SFLD" id="SFLDG01129">
    <property type="entry name" value="C1.5:_HAD__Beta-PGM__Phosphata"/>
    <property type="match status" value="1"/>
</dbReference>
<dbReference type="GO" id="GO:0016791">
    <property type="term" value="F:phosphatase activity"/>
    <property type="evidence" value="ECO:0007669"/>
    <property type="project" value="TreeGrafter"/>
</dbReference>
<dbReference type="Pfam" id="PF00702">
    <property type="entry name" value="Hydrolase"/>
    <property type="match status" value="1"/>
</dbReference>
<evidence type="ECO:0000313" key="4">
    <source>
        <dbReference type="EMBL" id="GGI52010.1"/>
    </source>
</evidence>
<reference evidence="4" key="2">
    <citation type="submission" date="2020-09" db="EMBL/GenBank/DDBJ databases">
        <authorList>
            <person name="Sun Q."/>
            <person name="Sedlacek I."/>
        </authorList>
    </citation>
    <scope>NUCLEOTIDE SEQUENCE</scope>
    <source>
        <strain evidence="4">CCM 8711</strain>
    </source>
</reference>
<dbReference type="PANTHER" id="PTHR46470:SF2">
    <property type="entry name" value="GLYCERALDEHYDE 3-PHOSPHATE PHOSPHATASE"/>
    <property type="match status" value="1"/>
</dbReference>
<keyword evidence="1" id="KW-0479">Metal-binding</keyword>
<dbReference type="RefSeq" id="WP_188418126.1">
    <property type="nucleotide sequence ID" value="NZ_BMDO01000010.1"/>
</dbReference>
<keyword evidence="2" id="KW-0378">Hydrolase</keyword>
<keyword evidence="3" id="KW-0460">Magnesium</keyword>
<proteinExistence type="predicted"/>
<evidence type="ECO:0000256" key="2">
    <source>
        <dbReference type="ARBA" id="ARBA00022801"/>
    </source>
</evidence>
<dbReference type="InterPro" id="IPR036412">
    <property type="entry name" value="HAD-like_sf"/>
</dbReference>
<dbReference type="GO" id="GO:0046872">
    <property type="term" value="F:metal ion binding"/>
    <property type="evidence" value="ECO:0007669"/>
    <property type="project" value="UniProtKB-KW"/>
</dbReference>
<dbReference type="PANTHER" id="PTHR46470">
    <property type="entry name" value="N-ACYLNEURAMINATE-9-PHOSPHATASE"/>
    <property type="match status" value="1"/>
</dbReference>
<name>A0A917N2J4_9SPHI</name>
<evidence type="ECO:0000313" key="5">
    <source>
        <dbReference type="Proteomes" id="UP000662074"/>
    </source>
</evidence>
<dbReference type="InterPro" id="IPR023214">
    <property type="entry name" value="HAD_sf"/>
</dbReference>
<dbReference type="Gene3D" id="1.10.150.520">
    <property type="match status" value="1"/>
</dbReference>
<sequence>MISALILDMDNTVFPTSSITDELFEPIYQLLEKHKDKVGEENIQEIRKLMSKKAWQKIAEEYNFNEELTKEGADILRETTYNKPITLFDDYALVKELAIGKHLVTMGFTKMQWSKIKMLNIETDYQEIVVNDPETTEDTKKEVFERIIKKYNLNPQEVLVIGDDPESEIKAGNDLKMPTVLYDRMNEYEDKHATHHIHHYSELKAIIERYQD</sequence>
<gene>
    <name evidence="4" type="ORF">GCM10011425_32220</name>
</gene>
<dbReference type="SFLD" id="SFLDS00003">
    <property type="entry name" value="Haloacid_Dehalogenase"/>
    <property type="match status" value="1"/>
</dbReference>
<dbReference type="SUPFAM" id="SSF56784">
    <property type="entry name" value="HAD-like"/>
    <property type="match status" value="1"/>
</dbReference>
<evidence type="ECO:0000256" key="1">
    <source>
        <dbReference type="ARBA" id="ARBA00022723"/>
    </source>
</evidence>
<accession>A0A917N2J4</accession>
<keyword evidence="5" id="KW-1185">Reference proteome</keyword>
<dbReference type="EMBL" id="BMDO01000010">
    <property type="protein sequence ID" value="GGI52010.1"/>
    <property type="molecule type" value="Genomic_DNA"/>
</dbReference>
<dbReference type="AlphaFoldDB" id="A0A917N2J4"/>
<dbReference type="InterPro" id="IPR051400">
    <property type="entry name" value="HAD-like_hydrolase"/>
</dbReference>
<protein>
    <submittedName>
        <fullName evidence="4">Haloacid dehalogenase</fullName>
    </submittedName>
</protein>